<organism evidence="6 7">
    <name type="scientific">Wenzhouxiangella sediminis</name>
    <dbReference type="NCBI Taxonomy" id="1792836"/>
    <lineage>
        <taxon>Bacteria</taxon>
        <taxon>Pseudomonadati</taxon>
        <taxon>Pseudomonadota</taxon>
        <taxon>Gammaproteobacteria</taxon>
        <taxon>Chromatiales</taxon>
        <taxon>Wenzhouxiangellaceae</taxon>
        <taxon>Wenzhouxiangella</taxon>
    </lineage>
</organism>
<dbReference type="OrthoDB" id="9777219at2"/>
<keyword evidence="7" id="KW-1185">Reference proteome</keyword>
<evidence type="ECO:0000259" key="4">
    <source>
        <dbReference type="Pfam" id="PF09822"/>
    </source>
</evidence>
<comment type="caution">
    <text evidence="6">The sequence shown here is derived from an EMBL/GenBank/DDBJ whole genome shotgun (WGS) entry which is preliminary data.</text>
</comment>
<reference evidence="6 7" key="1">
    <citation type="submission" date="2018-08" db="EMBL/GenBank/DDBJ databases">
        <title>Wenzhouxiangella salilacus sp. nov., a novel bacterium isolated from a saline lake in Xinjiang Province, China.</title>
        <authorList>
            <person name="Han S."/>
        </authorList>
    </citation>
    <scope>NUCLEOTIDE SEQUENCE [LARGE SCALE GENOMIC DNA]</scope>
    <source>
        <strain evidence="6 7">XDB06</strain>
    </source>
</reference>
<feature type="coiled-coil region" evidence="1">
    <location>
        <begin position="513"/>
        <end position="592"/>
    </location>
</feature>
<proteinExistence type="predicted"/>
<evidence type="ECO:0000256" key="2">
    <source>
        <dbReference type="SAM" id="MobiDB-lite"/>
    </source>
</evidence>
<protein>
    <submittedName>
        <fullName evidence="6">ABC transporter</fullName>
    </submittedName>
</protein>
<accession>A0A3E1KBJ3</accession>
<dbReference type="Proteomes" id="UP000260351">
    <property type="component" value="Unassembled WGS sequence"/>
</dbReference>
<sequence length="631" mass="70101">MKNVYSATGLVLLAILFLALTILGGAALQGMRIDLTEQGLYTLSPGTENILEDLEEPVTLEFYFSEEASSDLPMVRNFARRVQELLDEMAEQADGNLRVRRIDPEPFSEAEDQAASYGLEAVPVGSGGDSLYLGIVGTNMIDGLEVLPFISPAREQFLEYELARMVYLLSRPDKPRAALLSGIDMDGGMDMATGQRREPWAIHDQINEMFEVETVNADDEALPDELDVLVLVHPQGLSDSLLADIERFLAEGGRLLAFVDPYAESATPDNPNDPMAAMNMERSSNLEALFDAWGIDFSADRFVADAGLALQVNTAQSQRPVRHAGILGATADNMNADDVITGELDAVNLASVGRLELTEESPLEMDFLMQSSQQAGLMETRRLQFLSDPAQLMDQMGATGERYTLAARFSGDVPRVMTDEGQGDEGADKERASADASSRYPLNAIVVADVDMLADRYWVSRQRFFGTTMLEPFADNGDFVINAIDNLIGNADLISVRSRATSNRPFTLVESLRREAEQNLRATEQRLEAELAEAEQRLTELQQARGDTDLDILTEEQEAEIDRFMDKRLEIRRQLRQVRRELDEEIEALGTRIKIVNIALMPVLVTLFALAMAWRRRRLRRVRASREGGHA</sequence>
<evidence type="ECO:0000313" key="6">
    <source>
        <dbReference type="EMBL" id="RFF31988.1"/>
    </source>
</evidence>
<evidence type="ECO:0000259" key="5">
    <source>
        <dbReference type="Pfam" id="PF23357"/>
    </source>
</evidence>
<dbReference type="AlphaFoldDB" id="A0A3E1KBJ3"/>
<name>A0A3E1KBJ3_9GAMM</name>
<dbReference type="InterPro" id="IPR055396">
    <property type="entry name" value="DUF7088"/>
</dbReference>
<dbReference type="InterPro" id="IPR019196">
    <property type="entry name" value="ABC_transp_unknown"/>
</dbReference>
<evidence type="ECO:0000256" key="3">
    <source>
        <dbReference type="SAM" id="Phobius"/>
    </source>
</evidence>
<feature type="transmembrane region" description="Helical" evidence="3">
    <location>
        <begin position="595"/>
        <end position="614"/>
    </location>
</feature>
<feature type="domain" description="ABC-type uncharacterised transport system" evidence="4">
    <location>
        <begin position="190"/>
        <end position="483"/>
    </location>
</feature>
<keyword evidence="3" id="KW-0812">Transmembrane</keyword>
<evidence type="ECO:0000313" key="7">
    <source>
        <dbReference type="Proteomes" id="UP000260351"/>
    </source>
</evidence>
<dbReference type="RefSeq" id="WP_116649646.1">
    <property type="nucleotide sequence ID" value="NZ_QUZK01000014.1"/>
</dbReference>
<dbReference type="EMBL" id="QUZK01000014">
    <property type="protein sequence ID" value="RFF31988.1"/>
    <property type="molecule type" value="Genomic_DNA"/>
</dbReference>
<keyword evidence="3" id="KW-0472">Membrane</keyword>
<evidence type="ECO:0000256" key="1">
    <source>
        <dbReference type="SAM" id="Coils"/>
    </source>
</evidence>
<dbReference type="Pfam" id="PF09822">
    <property type="entry name" value="ABC_transp_aux"/>
    <property type="match status" value="1"/>
</dbReference>
<keyword evidence="3" id="KW-1133">Transmembrane helix</keyword>
<feature type="domain" description="DUF7088" evidence="5">
    <location>
        <begin position="37"/>
        <end position="137"/>
    </location>
</feature>
<feature type="region of interest" description="Disordered" evidence="2">
    <location>
        <begin position="414"/>
        <end position="435"/>
    </location>
</feature>
<dbReference type="Pfam" id="PF23357">
    <property type="entry name" value="DUF7088"/>
    <property type="match status" value="1"/>
</dbReference>
<gene>
    <name evidence="6" type="ORF">DZC52_03065</name>
</gene>
<keyword evidence="1" id="KW-0175">Coiled coil</keyword>